<evidence type="ECO:0000313" key="14">
    <source>
        <dbReference type="EMBL" id="JAQ13058.1"/>
    </source>
</evidence>
<organism evidence="14">
    <name type="scientific">Lygus hesperus</name>
    <name type="common">Western plant bug</name>
    <dbReference type="NCBI Taxonomy" id="30085"/>
    <lineage>
        <taxon>Eukaryota</taxon>
        <taxon>Metazoa</taxon>
        <taxon>Ecdysozoa</taxon>
        <taxon>Arthropoda</taxon>
        <taxon>Hexapoda</taxon>
        <taxon>Insecta</taxon>
        <taxon>Pterygota</taxon>
        <taxon>Neoptera</taxon>
        <taxon>Paraneoptera</taxon>
        <taxon>Hemiptera</taxon>
        <taxon>Heteroptera</taxon>
        <taxon>Panheteroptera</taxon>
        <taxon>Cimicomorpha</taxon>
        <taxon>Miridae</taxon>
        <taxon>Mirini</taxon>
        <taxon>Lygus</taxon>
    </lineage>
</organism>
<evidence type="ECO:0000256" key="9">
    <source>
        <dbReference type="ARBA" id="ARBA00022989"/>
    </source>
</evidence>
<dbReference type="Gene3D" id="3.80.10.10">
    <property type="entry name" value="Ribonuclease Inhibitor"/>
    <property type="match status" value="4"/>
</dbReference>
<feature type="domain" description="TIR" evidence="13">
    <location>
        <begin position="688"/>
        <end position="830"/>
    </location>
</feature>
<evidence type="ECO:0000256" key="11">
    <source>
        <dbReference type="ARBA" id="ARBA00023170"/>
    </source>
</evidence>
<keyword evidence="8" id="KW-0391">Immunity</keyword>
<gene>
    <name evidence="14" type="primary">TLR2-2_1</name>
    <name evidence="14" type="ORF">g.85928</name>
</gene>
<proteinExistence type="inferred from homology"/>
<dbReference type="SUPFAM" id="SSF52047">
    <property type="entry name" value="RNI-like"/>
    <property type="match status" value="1"/>
</dbReference>
<keyword evidence="9" id="KW-1133">Transmembrane helix</keyword>
<keyword evidence="6" id="KW-0732">Signal</keyword>
<evidence type="ECO:0000256" key="2">
    <source>
        <dbReference type="ARBA" id="ARBA00009634"/>
    </source>
</evidence>
<keyword evidence="4" id="KW-0433">Leucine-rich repeat</keyword>
<accession>A0A146LZP2</accession>
<dbReference type="Gene3D" id="3.40.50.10140">
    <property type="entry name" value="Toll/interleukin-1 receptor homology (TIR) domain"/>
    <property type="match status" value="1"/>
</dbReference>
<dbReference type="PROSITE" id="PS50104">
    <property type="entry name" value="TIR"/>
    <property type="match status" value="1"/>
</dbReference>
<name>A0A146LZP2_LYGHE</name>
<keyword evidence="11 14" id="KW-0675">Receptor</keyword>
<evidence type="ECO:0000256" key="5">
    <source>
        <dbReference type="ARBA" id="ARBA00022692"/>
    </source>
</evidence>
<keyword evidence="10" id="KW-0472">Membrane</keyword>
<dbReference type="InterPro" id="IPR017241">
    <property type="entry name" value="Toll-like_receptor"/>
</dbReference>
<dbReference type="AlphaFoldDB" id="A0A146LZP2"/>
<evidence type="ECO:0000256" key="1">
    <source>
        <dbReference type="ARBA" id="ARBA00004479"/>
    </source>
</evidence>
<reference evidence="14" key="1">
    <citation type="journal article" date="2016" name="Gigascience">
        <title>De novo construction of an expanded transcriptome assembly for the western tarnished plant bug, Lygus hesperus.</title>
        <authorList>
            <person name="Tassone E.E."/>
            <person name="Geib S.M."/>
            <person name="Hall B."/>
            <person name="Fabrick J.A."/>
            <person name="Brent C.S."/>
            <person name="Hull J.J."/>
        </authorList>
    </citation>
    <scope>NUCLEOTIDE SEQUENCE</scope>
</reference>
<dbReference type="SMART" id="SM00255">
    <property type="entry name" value="TIR"/>
    <property type="match status" value="1"/>
</dbReference>
<dbReference type="SUPFAM" id="SSF52058">
    <property type="entry name" value="L domain-like"/>
    <property type="match status" value="1"/>
</dbReference>
<evidence type="ECO:0000256" key="3">
    <source>
        <dbReference type="ARBA" id="ARBA00022588"/>
    </source>
</evidence>
<comment type="subcellular location">
    <subcellularLocation>
        <location evidence="1">Membrane</location>
        <topology evidence="1">Single-pass type I membrane protein</topology>
    </subcellularLocation>
</comment>
<dbReference type="FunFam" id="3.40.50.10140:FF:000001">
    <property type="entry name" value="Toll-like receptor 2"/>
    <property type="match status" value="1"/>
</dbReference>
<protein>
    <submittedName>
        <fullName evidence="14">Toll-like receptor 2 type-2</fullName>
    </submittedName>
</protein>
<keyword evidence="5" id="KW-0812">Transmembrane</keyword>
<dbReference type="PANTHER" id="PTHR24365:SF530">
    <property type="entry name" value="MSTPROX-RELATED"/>
    <property type="match status" value="1"/>
</dbReference>
<dbReference type="PIRSF" id="PIRSF037595">
    <property type="entry name" value="Toll-like_receptor"/>
    <property type="match status" value="1"/>
</dbReference>
<keyword evidence="7" id="KW-0677">Repeat</keyword>
<dbReference type="Pfam" id="PF01582">
    <property type="entry name" value="TIR"/>
    <property type="match status" value="1"/>
</dbReference>
<dbReference type="SMART" id="SM00369">
    <property type="entry name" value="LRR_TYP"/>
    <property type="match status" value="9"/>
</dbReference>
<dbReference type="GO" id="GO:0002224">
    <property type="term" value="P:toll-like receptor signaling pathway"/>
    <property type="evidence" value="ECO:0007669"/>
    <property type="project" value="InterPro"/>
</dbReference>
<keyword evidence="12" id="KW-0325">Glycoprotein</keyword>
<dbReference type="GO" id="GO:0005886">
    <property type="term" value="C:plasma membrane"/>
    <property type="evidence" value="ECO:0007669"/>
    <property type="project" value="TreeGrafter"/>
</dbReference>
<dbReference type="GO" id="GO:0004888">
    <property type="term" value="F:transmembrane signaling receptor activity"/>
    <property type="evidence" value="ECO:0007669"/>
    <property type="project" value="InterPro"/>
</dbReference>
<dbReference type="InterPro" id="IPR003591">
    <property type="entry name" value="Leu-rich_rpt_typical-subtyp"/>
</dbReference>
<evidence type="ECO:0000256" key="6">
    <source>
        <dbReference type="ARBA" id="ARBA00022729"/>
    </source>
</evidence>
<evidence type="ECO:0000256" key="7">
    <source>
        <dbReference type="ARBA" id="ARBA00022737"/>
    </source>
</evidence>
<dbReference type="InterPro" id="IPR035897">
    <property type="entry name" value="Toll_tir_struct_dom_sf"/>
</dbReference>
<dbReference type="InterPro" id="IPR032675">
    <property type="entry name" value="LRR_dom_sf"/>
</dbReference>
<dbReference type="PANTHER" id="PTHR24365">
    <property type="entry name" value="TOLL-LIKE RECEPTOR"/>
    <property type="match status" value="1"/>
</dbReference>
<sequence>MSIKPVLLWTIRLLIFTCGSTLPLAVKTRHLLKNLQSLPRDPETKCQVFRYGDMYTIEGCLCTMLPRNYSIEGNTLAIKMTKLTELHPKAFENYSYLTSLTISTNSELRSIYPGAFEGMVNLITLDISDNIQLFYLHEGIFTGLKNLKSLSLVKNSFSTIYYLMHAVRPEILPVLEYLDISKNSFGEILYNETIDLKGSSIETLRLSYCGLNDMDSNALSMLRNLSAIWIDNNNMKTETVQSLILNLANSSEKFDEVHIGSNYFSDPNIILKSIAATNISVVDISNSHIFTLNLQVIPSSPSIKYLDFSGSLASKFEMDYFTADKLPNVESLYLAHNLLLDRHFALNLPKLRVLDLSDNCNVIGCASLIEHGRFLLNDSANLEILKLDSNSIYAVTTILLRGLFNLKELRLSNASIQRIEIGAFSDLHQLEILDLSNNILTRNIEINNMTFKGLVNLKVLHLDQSGLTCLEDPNTFQHTPHLEVLTLRQNTFLELHHTLLLPLKQLNFLDLSQNSFQNWNERILQGNPNMDHVDLSYNQISAFSEAMLEDLSGLKSLDLTENSLSCQCSDISILSSFLNSTADMNGKGVLERALSAPSAFCSSPEKMRFSNFMDYVNDMSSSKECVVYDETVLIIKVVILTIGLFCVVSFPTVYFLRWHIKYWVFLLRQAMTCYIFPKKKYPEPEGKYSYDAFVSYSNEDRGFVVRLVSMLESHSPHFSLCVYERDFNVGGVITDNVVDCLSKSRRTILVLSDSFAKSTWCQWEMNLAQHKRLFFKDDHHGPLIIIKIGEIMEKHMTPTLRYLIKTRIYLQWNSDPIKQKVFWEKLRSALAAPLNEDDGRPSLQHSGITNGDTINNNNITNFSSKGYSNESCVV</sequence>
<dbReference type="EMBL" id="GDHC01005571">
    <property type="protein sequence ID" value="JAQ13058.1"/>
    <property type="molecule type" value="Transcribed_RNA"/>
</dbReference>
<evidence type="ECO:0000256" key="4">
    <source>
        <dbReference type="ARBA" id="ARBA00022614"/>
    </source>
</evidence>
<evidence type="ECO:0000256" key="12">
    <source>
        <dbReference type="ARBA" id="ARBA00023180"/>
    </source>
</evidence>
<comment type="similarity">
    <text evidence="2">Belongs to the Toll-like receptor family.</text>
</comment>
<evidence type="ECO:0000259" key="13">
    <source>
        <dbReference type="PROSITE" id="PS50104"/>
    </source>
</evidence>
<dbReference type="InterPro" id="IPR001611">
    <property type="entry name" value="Leu-rich_rpt"/>
</dbReference>
<keyword evidence="3" id="KW-0399">Innate immunity</keyword>
<dbReference type="Pfam" id="PF13855">
    <property type="entry name" value="LRR_8"/>
    <property type="match status" value="3"/>
</dbReference>
<dbReference type="GO" id="GO:0045087">
    <property type="term" value="P:innate immune response"/>
    <property type="evidence" value="ECO:0007669"/>
    <property type="project" value="UniProtKB-KW"/>
</dbReference>
<dbReference type="PRINTS" id="PR01537">
    <property type="entry name" value="INTRLKN1R1F"/>
</dbReference>
<evidence type="ECO:0000256" key="10">
    <source>
        <dbReference type="ARBA" id="ARBA00023136"/>
    </source>
</evidence>
<dbReference type="SUPFAM" id="SSF52200">
    <property type="entry name" value="Toll/Interleukin receptor TIR domain"/>
    <property type="match status" value="1"/>
</dbReference>
<evidence type="ECO:0000256" key="8">
    <source>
        <dbReference type="ARBA" id="ARBA00022859"/>
    </source>
</evidence>
<dbReference type="InterPro" id="IPR000157">
    <property type="entry name" value="TIR_dom"/>
</dbReference>